<dbReference type="PANTHER" id="PTHR32278:SF111">
    <property type="entry name" value="F-BOX PROTEIN PP2-B12-RELATED"/>
    <property type="match status" value="1"/>
</dbReference>
<dbReference type="Proteomes" id="UP001174677">
    <property type="component" value="Chromosome 12"/>
</dbReference>
<dbReference type="EMBL" id="JARPOI010000012">
    <property type="protein sequence ID" value="KAJ9167092.1"/>
    <property type="molecule type" value="Genomic_DNA"/>
</dbReference>
<reference evidence="2 3" key="1">
    <citation type="journal article" date="2023" name="Plant Biotechnol. J.">
        <title>Chromosome-level wild Hevea brasiliensis genome provides new tools for genomic-assisted breeding and valuable loci to elevate rubber yield.</title>
        <authorList>
            <person name="Cheng H."/>
            <person name="Song X."/>
            <person name="Hu Y."/>
            <person name="Wu T."/>
            <person name="Yang Q."/>
            <person name="An Z."/>
            <person name="Feng S."/>
            <person name="Deng Z."/>
            <person name="Wu W."/>
            <person name="Zeng X."/>
            <person name="Tu M."/>
            <person name="Wang X."/>
            <person name="Huang H."/>
        </authorList>
    </citation>
    <scope>NUCLEOTIDE SEQUENCE [LARGE SCALE GENOMIC DNA]</scope>
    <source>
        <strain evidence="2">MT/VB/25A 57/8</strain>
    </source>
</reference>
<organism evidence="2 3">
    <name type="scientific">Hevea brasiliensis</name>
    <name type="common">Para rubber tree</name>
    <name type="synonym">Siphonia brasiliensis</name>
    <dbReference type="NCBI Taxonomy" id="3981"/>
    <lineage>
        <taxon>Eukaryota</taxon>
        <taxon>Viridiplantae</taxon>
        <taxon>Streptophyta</taxon>
        <taxon>Embryophyta</taxon>
        <taxon>Tracheophyta</taxon>
        <taxon>Spermatophyta</taxon>
        <taxon>Magnoliopsida</taxon>
        <taxon>eudicotyledons</taxon>
        <taxon>Gunneridae</taxon>
        <taxon>Pentapetalae</taxon>
        <taxon>rosids</taxon>
        <taxon>fabids</taxon>
        <taxon>Malpighiales</taxon>
        <taxon>Euphorbiaceae</taxon>
        <taxon>Crotonoideae</taxon>
        <taxon>Micrandreae</taxon>
        <taxon>Hevea</taxon>
    </lineage>
</organism>
<proteinExistence type="predicted"/>
<dbReference type="Pfam" id="PF14299">
    <property type="entry name" value="PP2"/>
    <property type="match status" value="1"/>
</dbReference>
<sequence>MTDQIQVSMDASQGADISVLPEGCISNVLSFTSPRDACTLSIVCSLFKNAALSDTVWESFLPVDFQSIISRSSDYYSLLASSSSKKQLFLRLCQNPILIDEGKKSFALEKWTGKICYMLSARDLTIVWSDTPTYWRWVSEPDSRFAEVAVLIMVCWLEISGKINTQMLSPATLYTAYLVFKLATGAFGFQSLPAEVSVGLAGSESFTRGVFLDAKRGRRRRHGMLSRSWHFGLRASVPTGGSDGGYPKERADGWLEIKLGEFFNKEGEDGELEMSILEVKGGHWKRGLVVQGIEIRPKRE</sequence>
<dbReference type="InterPro" id="IPR001810">
    <property type="entry name" value="F-box_dom"/>
</dbReference>
<name>A0ABQ9LGL7_HEVBR</name>
<dbReference type="PROSITE" id="PS50181">
    <property type="entry name" value="FBOX"/>
    <property type="match status" value="1"/>
</dbReference>
<dbReference type="PANTHER" id="PTHR32278">
    <property type="entry name" value="F-BOX DOMAIN-CONTAINING PROTEIN"/>
    <property type="match status" value="1"/>
</dbReference>
<protein>
    <recommendedName>
        <fullName evidence="1">F-box domain-containing protein</fullName>
    </recommendedName>
</protein>
<evidence type="ECO:0000313" key="2">
    <source>
        <dbReference type="EMBL" id="KAJ9167092.1"/>
    </source>
</evidence>
<evidence type="ECO:0000313" key="3">
    <source>
        <dbReference type="Proteomes" id="UP001174677"/>
    </source>
</evidence>
<dbReference type="SMART" id="SM00256">
    <property type="entry name" value="FBOX"/>
    <property type="match status" value="1"/>
</dbReference>
<dbReference type="InterPro" id="IPR025886">
    <property type="entry name" value="PP2-like"/>
</dbReference>
<dbReference type="SUPFAM" id="SSF81383">
    <property type="entry name" value="F-box domain"/>
    <property type="match status" value="1"/>
</dbReference>
<gene>
    <name evidence="2" type="ORF">P3X46_021768</name>
</gene>
<keyword evidence="3" id="KW-1185">Reference proteome</keyword>
<dbReference type="CDD" id="cd22162">
    <property type="entry name" value="F-box_AtSKIP3-like"/>
    <property type="match status" value="1"/>
</dbReference>
<evidence type="ECO:0000259" key="1">
    <source>
        <dbReference type="PROSITE" id="PS50181"/>
    </source>
</evidence>
<feature type="domain" description="F-box" evidence="1">
    <location>
        <begin position="14"/>
        <end position="60"/>
    </location>
</feature>
<dbReference type="Gene3D" id="1.20.1280.50">
    <property type="match status" value="1"/>
</dbReference>
<comment type="caution">
    <text evidence="2">The sequence shown here is derived from an EMBL/GenBank/DDBJ whole genome shotgun (WGS) entry which is preliminary data.</text>
</comment>
<dbReference type="InterPro" id="IPR036047">
    <property type="entry name" value="F-box-like_dom_sf"/>
</dbReference>
<dbReference type="Pfam" id="PF00646">
    <property type="entry name" value="F-box"/>
    <property type="match status" value="1"/>
</dbReference>
<accession>A0ABQ9LGL7</accession>